<sequence length="78" mass="8661">MRIRVAEIDEQAIADIQRDMAFMGFDCARTGLMVIAQKASQILGIEALGERCRVDEIDEHHCDLPSLGLDGLTFRRAG</sequence>
<dbReference type="Proteomes" id="UP001055013">
    <property type="component" value="Unassembled WGS sequence"/>
</dbReference>
<proteinExistence type="predicted"/>
<gene>
    <name evidence="1" type="ORF">CBA19CS22_13650</name>
</gene>
<evidence type="ECO:0000313" key="2">
    <source>
        <dbReference type="Proteomes" id="UP001055013"/>
    </source>
</evidence>
<organism evidence="1 2">
    <name type="scientific">Caballeronia novacaledonica</name>
    <dbReference type="NCBI Taxonomy" id="1544861"/>
    <lineage>
        <taxon>Bacteria</taxon>
        <taxon>Pseudomonadati</taxon>
        <taxon>Pseudomonadota</taxon>
        <taxon>Betaproteobacteria</taxon>
        <taxon>Burkholderiales</taxon>
        <taxon>Burkholderiaceae</taxon>
        <taxon>Caballeronia</taxon>
    </lineage>
</organism>
<dbReference type="EMBL" id="BPUR01000006">
    <property type="protein sequence ID" value="GJH17594.1"/>
    <property type="molecule type" value="Genomic_DNA"/>
</dbReference>
<keyword evidence="2" id="KW-1185">Reference proteome</keyword>
<comment type="caution">
    <text evidence="1">The sequence shown here is derived from an EMBL/GenBank/DDBJ whole genome shotgun (WGS) entry which is preliminary data.</text>
</comment>
<evidence type="ECO:0000313" key="1">
    <source>
        <dbReference type="EMBL" id="GJH17594.1"/>
    </source>
</evidence>
<protein>
    <submittedName>
        <fullName evidence="1">Uncharacterized protein</fullName>
    </submittedName>
</protein>
<reference evidence="1" key="1">
    <citation type="submission" date="2021-09" db="EMBL/GenBank/DDBJ databases">
        <title>Isolation and characterization of 3-chlorobenzoate degrading bacteria from soils in Shizuoka.</title>
        <authorList>
            <person name="Ifat A."/>
            <person name="Ogawa N."/>
            <person name="Kimbara K."/>
            <person name="Moriuchi R."/>
            <person name="Dohra H."/>
            <person name="Shintani M."/>
        </authorList>
    </citation>
    <scope>NUCLEOTIDE SEQUENCE</scope>
    <source>
        <strain evidence="1">19CS2-2</strain>
    </source>
</reference>
<name>A0ACB5QR45_9BURK</name>
<accession>A0ACB5QR45</accession>